<evidence type="ECO:0000256" key="1">
    <source>
        <dbReference type="ARBA" id="ARBA00022723"/>
    </source>
</evidence>
<protein>
    <submittedName>
        <fullName evidence="5">CRISPR-associated endonuclease Cas3</fullName>
    </submittedName>
</protein>
<evidence type="ECO:0000256" key="2">
    <source>
        <dbReference type="ARBA" id="ARBA00022801"/>
    </source>
</evidence>
<dbReference type="InterPro" id="IPR006675">
    <property type="entry name" value="HDIG_dom"/>
</dbReference>
<dbReference type="EMBL" id="JAAITB010000042">
    <property type="protein sequence ID" value="NSJ80860.1"/>
    <property type="molecule type" value="Genomic_DNA"/>
</dbReference>
<reference evidence="5 6" key="1">
    <citation type="journal article" date="2020" name="Cell Host Microbe">
        <title>Functional and Genomic Variation between Human-Derived Isolates of Lachnospiraceae Reveals Inter- and Intra-Species Diversity.</title>
        <authorList>
            <person name="Sorbara M.T."/>
            <person name="Littmann E.R."/>
            <person name="Fontana E."/>
            <person name="Moody T.U."/>
            <person name="Kohout C.E."/>
            <person name="Gjonbalaj M."/>
            <person name="Eaton V."/>
            <person name="Seok R."/>
            <person name="Leiner I.M."/>
            <person name="Pamer E.G."/>
        </authorList>
    </citation>
    <scope>NUCLEOTIDE SEQUENCE [LARGE SCALE GENOMIC DNA]</scope>
    <source>
        <strain evidence="5 6">MSK.14.57</strain>
    </source>
</reference>
<evidence type="ECO:0000313" key="5">
    <source>
        <dbReference type="EMBL" id="NSJ80860.1"/>
    </source>
</evidence>
<dbReference type="Proteomes" id="UP001644750">
    <property type="component" value="Unassembled WGS sequence"/>
</dbReference>
<dbReference type="GO" id="GO:0004519">
    <property type="term" value="F:endonuclease activity"/>
    <property type="evidence" value="ECO:0007669"/>
    <property type="project" value="UniProtKB-KW"/>
</dbReference>
<keyword evidence="6" id="KW-1185">Reference proteome</keyword>
<evidence type="ECO:0000313" key="6">
    <source>
        <dbReference type="Proteomes" id="UP001644750"/>
    </source>
</evidence>
<organism evidence="5 6">
    <name type="scientific">Anaerostipes hadrus</name>
    <dbReference type="NCBI Taxonomy" id="649756"/>
    <lineage>
        <taxon>Bacteria</taxon>
        <taxon>Bacillati</taxon>
        <taxon>Bacillota</taxon>
        <taxon>Clostridia</taxon>
        <taxon>Lachnospirales</taxon>
        <taxon>Lachnospiraceae</taxon>
        <taxon>Anaerostipes</taxon>
    </lineage>
</organism>
<dbReference type="SUPFAM" id="SSF109604">
    <property type="entry name" value="HD-domain/PDEase-like"/>
    <property type="match status" value="1"/>
</dbReference>
<dbReference type="RefSeq" id="WP_173726233.1">
    <property type="nucleotide sequence ID" value="NZ_JAAIQB010000037.1"/>
</dbReference>
<name>A0ABX2I582_ANAHA</name>
<dbReference type="InterPro" id="IPR006674">
    <property type="entry name" value="HD_domain"/>
</dbReference>
<dbReference type="Pfam" id="PF01966">
    <property type="entry name" value="HD"/>
    <property type="match status" value="1"/>
</dbReference>
<gene>
    <name evidence="5" type="ORF">G5A72_15010</name>
</gene>
<feature type="domain" description="HD Cas3-type" evidence="4">
    <location>
        <begin position="8"/>
        <end position="77"/>
    </location>
</feature>
<keyword evidence="5" id="KW-0540">Nuclease</keyword>
<keyword evidence="1" id="KW-0479">Metal-binding</keyword>
<dbReference type="NCBIfam" id="TIGR01596">
    <property type="entry name" value="cas3_HD"/>
    <property type="match status" value="1"/>
</dbReference>
<dbReference type="InterPro" id="IPR006483">
    <property type="entry name" value="CRISPR-assoc_Cas3_HD"/>
</dbReference>
<keyword evidence="2" id="KW-0378">Hydrolase</keyword>
<evidence type="ECO:0000259" key="4">
    <source>
        <dbReference type="PROSITE" id="PS51643"/>
    </source>
</evidence>
<dbReference type="PROSITE" id="PS51643">
    <property type="entry name" value="HD_CAS3"/>
    <property type="match status" value="1"/>
</dbReference>
<dbReference type="CDD" id="cd09641">
    <property type="entry name" value="Cas3''_I"/>
    <property type="match status" value="1"/>
</dbReference>
<keyword evidence="3" id="KW-0051">Antiviral defense</keyword>
<accession>A0ABX2I582</accession>
<dbReference type="InterPro" id="IPR038257">
    <property type="entry name" value="CRISPR-assoc_Cas3_HD_sf"/>
</dbReference>
<dbReference type="NCBIfam" id="TIGR00277">
    <property type="entry name" value="HDIG"/>
    <property type="match status" value="1"/>
</dbReference>
<proteinExistence type="predicted"/>
<evidence type="ECO:0000256" key="3">
    <source>
        <dbReference type="ARBA" id="ARBA00023118"/>
    </source>
</evidence>
<keyword evidence="5" id="KW-0255">Endonuclease</keyword>
<dbReference type="Gene3D" id="1.10.3210.30">
    <property type="match status" value="1"/>
</dbReference>
<comment type="caution">
    <text evidence="5">The sequence shown here is derived from an EMBL/GenBank/DDBJ whole genome shotgun (WGS) entry which is preliminary data.</text>
</comment>
<sequence length="77" mass="8632">MKYIAHKDGEREQTIKEHLIGTATLAGQFAEKFGSKDWGYCGGMLHDIGKYSEEFQKKINEDTNNMVDHATAGAQCH</sequence>